<name>A0A9P7L6R7_9HYPO</name>
<evidence type="ECO:0000256" key="1">
    <source>
        <dbReference type="SAM" id="MobiDB-lite"/>
    </source>
</evidence>
<sequence>MASEASSDTLPDPSMGELESQDLQGQSTNVDIIDDDDNTALNVCIDNVPIPLPLFPQGYLFPQETFTNPPTYSYEEAISGIQRGCDLFWDDVQANRTIQPENPVTEAPPPTNVAPTVQNRQQTKTPTENASVPQSSPAPSAAPNVKPVPQSKTRGVKRGRESEPSPRPTKRPADRNGQPATKKYRRLLPKPTLLGPIQPYSVSPMAPLPHPQQFQANEQFGYSVGNSAWTATMPQPASHGNGTVSPGMQGPYYGSWQTRMVMDPGGVAFSGNASIHRSSYMVPQMQRMTGSVLPTPMSSPSMILNPMPLQQQRMTTSVLPTPMSSPGMILNPMPPQQELANEMTMGSRRPSPVSPPGQIPIAPENLVPHRNLSMLNSGVGGLPAMTAEGTTNPMSWGPQYSHNPFFEDLQSMSQPAMPRMPMEVRPGWTQPVNASQSDLRHNLPGPNPTTR</sequence>
<comment type="caution">
    <text evidence="2">The sequence shown here is derived from an EMBL/GenBank/DDBJ whole genome shotgun (WGS) entry which is preliminary data.</text>
</comment>
<dbReference type="AlphaFoldDB" id="A0A9P7L6R7"/>
<reference evidence="2" key="1">
    <citation type="journal article" date="2020" name="bioRxiv">
        <title>Historical genomics reveals the evolutionary mechanisms behind multiple outbreaks of the host-specific coffee wilt pathogen Fusarium xylarioides.</title>
        <authorList>
            <person name="Peck D."/>
            <person name="Nowell R.W."/>
            <person name="Flood J."/>
            <person name="Ryan M.J."/>
            <person name="Barraclough T.G."/>
        </authorList>
    </citation>
    <scope>NUCLEOTIDE SEQUENCE</scope>
    <source>
        <strain evidence="2">IMI 127659i</strain>
    </source>
</reference>
<feature type="compositionally biased region" description="Polar residues" evidence="1">
    <location>
        <begin position="113"/>
        <end position="129"/>
    </location>
</feature>
<keyword evidence="3" id="KW-1185">Reference proteome</keyword>
<feature type="compositionally biased region" description="Low complexity" evidence="1">
    <location>
        <begin position="130"/>
        <end position="149"/>
    </location>
</feature>
<proteinExistence type="predicted"/>
<evidence type="ECO:0000313" key="3">
    <source>
        <dbReference type="Proteomes" id="UP000750502"/>
    </source>
</evidence>
<gene>
    <name evidence="2" type="ORF">H9Q72_000463</name>
</gene>
<feature type="region of interest" description="Disordered" evidence="1">
    <location>
        <begin position="100"/>
        <end position="193"/>
    </location>
</feature>
<feature type="region of interest" description="Disordered" evidence="1">
    <location>
        <begin position="417"/>
        <end position="451"/>
    </location>
</feature>
<dbReference type="Proteomes" id="UP000750502">
    <property type="component" value="Unassembled WGS sequence"/>
</dbReference>
<dbReference type="EMBL" id="JADFTT010000006">
    <property type="protein sequence ID" value="KAG5773937.1"/>
    <property type="molecule type" value="Genomic_DNA"/>
</dbReference>
<protein>
    <submittedName>
        <fullName evidence="2">Uncharacterized protein</fullName>
    </submittedName>
</protein>
<dbReference type="OrthoDB" id="5101715at2759"/>
<evidence type="ECO:0000313" key="2">
    <source>
        <dbReference type="EMBL" id="KAG5773937.1"/>
    </source>
</evidence>
<reference evidence="2" key="2">
    <citation type="submission" date="2020-10" db="EMBL/GenBank/DDBJ databases">
        <authorList>
            <person name="Peck L.D."/>
            <person name="Nowell R.W."/>
            <person name="Flood J."/>
            <person name="Ryan M.J."/>
            <person name="Barraclough T.G."/>
        </authorList>
    </citation>
    <scope>NUCLEOTIDE SEQUENCE</scope>
    <source>
        <strain evidence="2">IMI 127659i</strain>
    </source>
</reference>
<accession>A0A9P7L6R7</accession>
<feature type="region of interest" description="Disordered" evidence="1">
    <location>
        <begin position="1"/>
        <end position="24"/>
    </location>
</feature>
<organism evidence="2 3">
    <name type="scientific">Fusarium xylarioides</name>
    <dbReference type="NCBI Taxonomy" id="221167"/>
    <lineage>
        <taxon>Eukaryota</taxon>
        <taxon>Fungi</taxon>
        <taxon>Dikarya</taxon>
        <taxon>Ascomycota</taxon>
        <taxon>Pezizomycotina</taxon>
        <taxon>Sordariomycetes</taxon>
        <taxon>Hypocreomycetidae</taxon>
        <taxon>Hypocreales</taxon>
        <taxon>Nectriaceae</taxon>
        <taxon>Fusarium</taxon>
        <taxon>Fusarium fujikuroi species complex</taxon>
    </lineage>
</organism>